<dbReference type="PANTHER" id="PTHR42948">
    <property type="entry name" value="TRANSPORTER"/>
    <property type="match status" value="1"/>
</dbReference>
<evidence type="ECO:0000256" key="2">
    <source>
        <dbReference type="ARBA" id="ARBA00022448"/>
    </source>
</evidence>
<keyword evidence="3 6" id="KW-0812">Transmembrane</keyword>
<feature type="transmembrane region" description="Helical" evidence="7">
    <location>
        <begin position="89"/>
        <end position="110"/>
    </location>
</feature>
<dbReference type="PROSITE" id="PS00610">
    <property type="entry name" value="NA_NEUROTRAN_SYMP_1"/>
    <property type="match status" value="1"/>
</dbReference>
<organism evidence="8 9">
    <name type="scientific">Campylobacter blaseri</name>
    <dbReference type="NCBI Taxonomy" id="2042961"/>
    <lineage>
        <taxon>Bacteria</taxon>
        <taxon>Pseudomonadati</taxon>
        <taxon>Campylobacterota</taxon>
        <taxon>Epsilonproteobacteria</taxon>
        <taxon>Campylobacterales</taxon>
        <taxon>Campylobacteraceae</taxon>
        <taxon>Campylobacter</taxon>
    </lineage>
</organism>
<feature type="transmembrane region" description="Helical" evidence="7">
    <location>
        <begin position="180"/>
        <end position="201"/>
    </location>
</feature>
<dbReference type="GO" id="GO:0016020">
    <property type="term" value="C:membrane"/>
    <property type="evidence" value="ECO:0007669"/>
    <property type="project" value="UniProtKB-SubCell"/>
</dbReference>
<feature type="transmembrane region" description="Helical" evidence="7">
    <location>
        <begin position="306"/>
        <end position="339"/>
    </location>
</feature>
<feature type="transmembrane region" description="Helical" evidence="7">
    <location>
        <begin position="12"/>
        <end position="30"/>
    </location>
</feature>
<dbReference type="CDD" id="cd10336">
    <property type="entry name" value="SLC6sbd_Tyt1-Like"/>
    <property type="match status" value="1"/>
</dbReference>
<evidence type="ECO:0000256" key="3">
    <source>
        <dbReference type="ARBA" id="ARBA00022692"/>
    </source>
</evidence>
<comment type="similarity">
    <text evidence="6">Belongs to the sodium:neurotransmitter symporter (SNF) (TC 2.A.22) family.</text>
</comment>
<feature type="transmembrane region" description="Helical" evidence="7">
    <location>
        <begin position="390"/>
        <end position="411"/>
    </location>
</feature>
<dbReference type="InterPro" id="IPR037272">
    <property type="entry name" value="SNS_sf"/>
</dbReference>
<proteinExistence type="inferred from homology"/>
<reference evidence="9" key="1">
    <citation type="submission" date="2017-10" db="EMBL/GenBank/DDBJ databases">
        <title>Campylobacter species from seals.</title>
        <authorList>
            <person name="Gilbert M.J."/>
            <person name="Zomer A.L."/>
            <person name="Timmerman A.J."/>
            <person name="Duim B."/>
            <person name="Wagenaar J.A."/>
        </authorList>
    </citation>
    <scope>NUCLEOTIDE SEQUENCE [LARGE SCALE GENOMIC DNA]</scope>
    <source>
        <strain evidence="9">17S00004-5</strain>
    </source>
</reference>
<keyword evidence="6" id="KW-0769">Symport</keyword>
<dbReference type="Pfam" id="PF00209">
    <property type="entry name" value="SNF"/>
    <property type="match status" value="2"/>
</dbReference>
<keyword evidence="2 6" id="KW-0813">Transport</keyword>
<comment type="caution">
    <text evidence="8">The sequence shown here is derived from an EMBL/GenBank/DDBJ whole genome shotgun (WGS) entry which is preliminary data.</text>
</comment>
<name>A0A2P8R446_9BACT</name>
<gene>
    <name evidence="8" type="ORF">CQ405_01635</name>
</gene>
<protein>
    <recommendedName>
        <fullName evidence="6">Transporter</fullName>
    </recommendedName>
</protein>
<dbReference type="OrthoDB" id="9762833at2"/>
<evidence type="ECO:0000256" key="4">
    <source>
        <dbReference type="ARBA" id="ARBA00022989"/>
    </source>
</evidence>
<keyword evidence="9" id="KW-1185">Reference proteome</keyword>
<dbReference type="PRINTS" id="PR00176">
    <property type="entry name" value="NANEUSMPORT"/>
</dbReference>
<feature type="transmembrane region" description="Helical" evidence="7">
    <location>
        <begin position="351"/>
        <end position="370"/>
    </location>
</feature>
<dbReference type="AlphaFoldDB" id="A0A2P8R446"/>
<dbReference type="EMBL" id="PDHH01000001">
    <property type="protein sequence ID" value="PSM53271.1"/>
    <property type="molecule type" value="Genomic_DNA"/>
</dbReference>
<dbReference type="NCBIfam" id="NF037979">
    <property type="entry name" value="Na_transp"/>
    <property type="match status" value="1"/>
</dbReference>
<keyword evidence="5 7" id="KW-0472">Membrane</keyword>
<keyword evidence="4 7" id="KW-1133">Transmembrane helix</keyword>
<evidence type="ECO:0000313" key="8">
    <source>
        <dbReference type="EMBL" id="PSM53271.1"/>
    </source>
</evidence>
<dbReference type="PANTHER" id="PTHR42948:SF1">
    <property type="entry name" value="TRANSPORTER"/>
    <property type="match status" value="1"/>
</dbReference>
<evidence type="ECO:0000313" key="9">
    <source>
        <dbReference type="Proteomes" id="UP000240535"/>
    </source>
</evidence>
<sequence>MNKRETWSNKLTYVLTVAGATIGFGCTWRFPYLVGENGGGAYVLLFCIAMIILGIPMMLVQNVIGRRAMKNSVDAFIVDKRDGSKISKFWRFVGYMGLIGAFGILAYYMVLGGWVMTYISNIIMHKFILSAPITKEYTEAFYYKNIEHNPLMVGFYTFLFVAVNWYILKKGIINGIEKFVKFLMPFLFLCFITVIIANLNLDGAKDGISFYLGVDFSKINAKLFIDVLGQVFFALSLGFGVMITLSSHLSKDENLIQTATFTGVINTIIAVMAGFMIFPAIFTAGLEPAAGPSLVFKTLPIAFSYIPFGGILAVVFFIILMIAALTTSITIYQVIIGVLEEKLNMNTTKATTITLLVIFIFGNIPSVLAYGPWQDILVLGRNIFDAFDFISANIFFTSTAFMCCVYVGWILKEDAIYEISNANKLKSPLIKIWYNYIKYVLPVIILVVFIAGLTTI</sequence>
<dbReference type="InterPro" id="IPR047218">
    <property type="entry name" value="YocR/YhdH-like"/>
</dbReference>
<comment type="subcellular location">
    <subcellularLocation>
        <location evidence="1">Membrane</location>
        <topology evidence="1">Multi-pass membrane protein</topology>
    </subcellularLocation>
</comment>
<accession>A0A2P8R446</accession>
<feature type="transmembrane region" description="Helical" evidence="7">
    <location>
        <begin position="151"/>
        <end position="168"/>
    </location>
</feature>
<dbReference type="GO" id="GO:0015293">
    <property type="term" value="F:symporter activity"/>
    <property type="evidence" value="ECO:0007669"/>
    <property type="project" value="UniProtKB-KW"/>
</dbReference>
<evidence type="ECO:0000256" key="6">
    <source>
        <dbReference type="RuleBase" id="RU003732"/>
    </source>
</evidence>
<dbReference type="PROSITE" id="PS50267">
    <property type="entry name" value="NA_NEUROTRAN_SYMP_3"/>
    <property type="match status" value="1"/>
</dbReference>
<dbReference type="PROSITE" id="PS51257">
    <property type="entry name" value="PROKAR_LIPOPROTEIN"/>
    <property type="match status" value="1"/>
</dbReference>
<dbReference type="SUPFAM" id="SSF161070">
    <property type="entry name" value="SNF-like"/>
    <property type="match status" value="1"/>
</dbReference>
<dbReference type="RefSeq" id="WP_106869899.1">
    <property type="nucleotide sequence ID" value="NZ_CP053841.1"/>
</dbReference>
<evidence type="ECO:0000256" key="1">
    <source>
        <dbReference type="ARBA" id="ARBA00004141"/>
    </source>
</evidence>
<dbReference type="Proteomes" id="UP000240535">
    <property type="component" value="Unassembled WGS sequence"/>
</dbReference>
<evidence type="ECO:0000256" key="7">
    <source>
        <dbReference type="SAM" id="Phobius"/>
    </source>
</evidence>
<feature type="transmembrane region" description="Helical" evidence="7">
    <location>
        <begin position="432"/>
        <end position="453"/>
    </location>
</feature>
<dbReference type="InterPro" id="IPR000175">
    <property type="entry name" value="Na/ntran_symport"/>
</dbReference>
<feature type="transmembrane region" description="Helical" evidence="7">
    <location>
        <begin position="42"/>
        <end position="60"/>
    </location>
</feature>
<evidence type="ECO:0000256" key="5">
    <source>
        <dbReference type="ARBA" id="ARBA00023136"/>
    </source>
</evidence>
<feature type="transmembrane region" description="Helical" evidence="7">
    <location>
        <begin position="264"/>
        <end position="286"/>
    </location>
</feature>
<feature type="transmembrane region" description="Helical" evidence="7">
    <location>
        <begin position="221"/>
        <end position="243"/>
    </location>
</feature>